<comment type="caution">
    <text evidence="1">The sequence shown here is derived from an EMBL/GenBank/DDBJ whole genome shotgun (WGS) entry which is preliminary data.</text>
</comment>
<dbReference type="Proteomes" id="UP001162164">
    <property type="component" value="Unassembled WGS sequence"/>
</dbReference>
<evidence type="ECO:0000313" key="2">
    <source>
        <dbReference type="Proteomes" id="UP001162164"/>
    </source>
</evidence>
<gene>
    <name evidence="1" type="ORF">NQ317_019804</name>
</gene>
<name>A0ABQ9JBT2_9CUCU</name>
<protein>
    <submittedName>
        <fullName evidence="1">Uncharacterized protein</fullName>
    </submittedName>
</protein>
<proteinExistence type="predicted"/>
<organism evidence="1 2">
    <name type="scientific">Molorchus minor</name>
    <dbReference type="NCBI Taxonomy" id="1323400"/>
    <lineage>
        <taxon>Eukaryota</taxon>
        <taxon>Metazoa</taxon>
        <taxon>Ecdysozoa</taxon>
        <taxon>Arthropoda</taxon>
        <taxon>Hexapoda</taxon>
        <taxon>Insecta</taxon>
        <taxon>Pterygota</taxon>
        <taxon>Neoptera</taxon>
        <taxon>Endopterygota</taxon>
        <taxon>Coleoptera</taxon>
        <taxon>Polyphaga</taxon>
        <taxon>Cucujiformia</taxon>
        <taxon>Chrysomeloidea</taxon>
        <taxon>Cerambycidae</taxon>
        <taxon>Lamiinae</taxon>
        <taxon>Monochamini</taxon>
        <taxon>Molorchus</taxon>
    </lineage>
</organism>
<reference evidence="1" key="1">
    <citation type="journal article" date="2023" name="Insect Mol. Biol.">
        <title>Genome sequencing provides insights into the evolution of gene families encoding plant cell wall-degrading enzymes in longhorned beetles.</title>
        <authorList>
            <person name="Shin N.R."/>
            <person name="Okamura Y."/>
            <person name="Kirsch R."/>
            <person name="Pauchet Y."/>
        </authorList>
    </citation>
    <scope>NUCLEOTIDE SEQUENCE</scope>
    <source>
        <strain evidence="1">MMC_N1</strain>
    </source>
</reference>
<dbReference type="EMBL" id="JAPWTJ010000819">
    <property type="protein sequence ID" value="KAJ8975476.1"/>
    <property type="molecule type" value="Genomic_DNA"/>
</dbReference>
<evidence type="ECO:0000313" key="1">
    <source>
        <dbReference type="EMBL" id="KAJ8975476.1"/>
    </source>
</evidence>
<accession>A0ABQ9JBT2</accession>
<sequence>MMVSRKRYEPSDAEKSFMAELKVASEKASGYGIAIDKIKNKTKYQQIQMENWKAQETKKIAAINETHANTIKNNVKETTKKNY</sequence>
<keyword evidence="2" id="KW-1185">Reference proteome</keyword>